<organism evidence="2 3">
    <name type="scientific">Methanoculleus bourgensis</name>
    <dbReference type="NCBI Taxonomy" id="83986"/>
    <lineage>
        <taxon>Archaea</taxon>
        <taxon>Methanobacteriati</taxon>
        <taxon>Methanobacteriota</taxon>
        <taxon>Stenosarchaea group</taxon>
        <taxon>Methanomicrobia</taxon>
        <taxon>Methanomicrobiales</taxon>
        <taxon>Methanomicrobiaceae</taxon>
        <taxon>Methanoculleus</taxon>
    </lineage>
</organism>
<proteinExistence type="predicted"/>
<name>A0A0X3BJW7_9EURY</name>
<reference evidence="2 3" key="1">
    <citation type="submission" date="2016-01" db="EMBL/GenBank/DDBJ databases">
        <authorList>
            <person name="Manzoor S."/>
        </authorList>
    </citation>
    <scope>NUCLEOTIDE SEQUENCE [LARGE SCALE GENOMIC DNA]</scope>
    <source>
        <strain evidence="2">Methanoculleus sp MAB1</strain>
    </source>
</reference>
<evidence type="ECO:0000313" key="3">
    <source>
        <dbReference type="Proteomes" id="UP000069850"/>
    </source>
</evidence>
<gene>
    <name evidence="2" type="ORF">MMAB1_1005</name>
</gene>
<dbReference type="Proteomes" id="UP000069850">
    <property type="component" value="Chromosome 1"/>
</dbReference>
<feature type="region of interest" description="Disordered" evidence="1">
    <location>
        <begin position="1"/>
        <end position="41"/>
    </location>
</feature>
<dbReference type="KEGG" id="mema:MMAB1_1005"/>
<dbReference type="AlphaFoldDB" id="A0A0X3BJW7"/>
<accession>A0A0X3BJW7</accession>
<evidence type="ECO:0000313" key="2">
    <source>
        <dbReference type="EMBL" id="CVK32219.1"/>
    </source>
</evidence>
<evidence type="ECO:0000256" key="1">
    <source>
        <dbReference type="SAM" id="MobiDB-lite"/>
    </source>
</evidence>
<sequence>MFGSANIPDPGSMSDIVHGTTRVPAAGGGYTGHGLPRPGPMRRRVADIILEETRPRYRQMGRKGSTFFCSGPESDRTWLKQNEPNYPGTYAWPEAANWRSGRGGRTRCSATASSAPRSAT</sequence>
<feature type="region of interest" description="Disordered" evidence="1">
    <location>
        <begin position="101"/>
        <end position="120"/>
    </location>
</feature>
<feature type="compositionally biased region" description="Low complexity" evidence="1">
    <location>
        <begin position="106"/>
        <end position="120"/>
    </location>
</feature>
<dbReference type="EMBL" id="LT158599">
    <property type="protein sequence ID" value="CVK32219.1"/>
    <property type="molecule type" value="Genomic_DNA"/>
</dbReference>
<protein>
    <submittedName>
        <fullName evidence="2">Uncharacterized protein</fullName>
    </submittedName>
</protein>